<dbReference type="PANTHER" id="PTHR31630">
    <property type="entry name" value="PHYTANOYL-COA DIOXYGENASE-RELATED-RELATED"/>
    <property type="match status" value="1"/>
</dbReference>
<gene>
    <name evidence="1" type="ORF">E1I69_07560</name>
</gene>
<dbReference type="RefSeq" id="WP_136379001.1">
    <property type="nucleotide sequence ID" value="NZ_SLUB01000009.1"/>
</dbReference>
<keyword evidence="1" id="KW-0223">Dioxygenase</keyword>
<dbReference type="Gene3D" id="2.60.120.620">
    <property type="entry name" value="q2cbj1_9rhob like domain"/>
    <property type="match status" value="1"/>
</dbReference>
<sequence length="307" mass="36327">MAKTKVNNILEINIPLNERLNNEPLRVLTEEQFQFWKENGYVVVPNVVPQENIERTKKLIWEFEEKNPNDPSTWYSKPAREHVMPELRGAGMVELYNHQYFWDNRMHQKVYDAFVDIWGTKKLWCSIDRCNMSFPSKPGVFEFEGFIHWDADTSLQPRPENVQGILFLTDTQVGSGGLSVIPELYRDFEEWVKTQPEDRDPYHPDYTGYTPTPVTLKAGDLLIFHVMQAHGLRKNTLDTPNIHQYISMFPAQEENEELRDWRITQWRDREIPEGIAFLGDPRNWEKEKYERAQLTELGEKLLGLKKW</sequence>
<proteinExistence type="predicted"/>
<evidence type="ECO:0000313" key="1">
    <source>
        <dbReference type="EMBL" id="THE13462.1"/>
    </source>
</evidence>
<dbReference type="GO" id="GO:0016706">
    <property type="term" value="F:2-oxoglutarate-dependent dioxygenase activity"/>
    <property type="evidence" value="ECO:0007669"/>
    <property type="project" value="UniProtKB-ARBA"/>
</dbReference>
<dbReference type="PANTHER" id="PTHR31630:SF6">
    <property type="entry name" value="PHYTANOYL-COA DIOXYGENASE-RELATED"/>
    <property type="match status" value="1"/>
</dbReference>
<protein>
    <submittedName>
        <fullName evidence="1">Phytanoyl-CoA dioxygenase</fullName>
    </submittedName>
</protein>
<dbReference type="AlphaFoldDB" id="A0A4S3PWR2"/>
<evidence type="ECO:0000313" key="2">
    <source>
        <dbReference type="Proteomes" id="UP000306477"/>
    </source>
</evidence>
<dbReference type="OrthoDB" id="1157001at2"/>
<reference evidence="1 2" key="1">
    <citation type="journal article" date="2019" name="Indoor Air">
        <title>Impacts of indoor surface finishes on bacterial viability.</title>
        <authorList>
            <person name="Hu J."/>
            <person name="Maamar S.B."/>
            <person name="Glawe A.J."/>
            <person name="Gottel N."/>
            <person name="Gilbert J.A."/>
            <person name="Hartmann E.M."/>
        </authorList>
    </citation>
    <scope>NUCLEOTIDE SEQUENCE [LARGE SCALE GENOMIC DNA]</scope>
    <source>
        <strain evidence="1 2">AF060A6</strain>
    </source>
</reference>
<keyword evidence="2" id="KW-1185">Reference proteome</keyword>
<comment type="caution">
    <text evidence="1">The sequence shown here is derived from an EMBL/GenBank/DDBJ whole genome shotgun (WGS) entry which is preliminary data.</text>
</comment>
<dbReference type="SUPFAM" id="SSF51197">
    <property type="entry name" value="Clavaminate synthase-like"/>
    <property type="match status" value="1"/>
</dbReference>
<keyword evidence="1" id="KW-0560">Oxidoreductase</keyword>
<dbReference type="Pfam" id="PF05721">
    <property type="entry name" value="PhyH"/>
    <property type="match status" value="1"/>
</dbReference>
<dbReference type="EMBL" id="SLUB01000009">
    <property type="protein sequence ID" value="THE13462.1"/>
    <property type="molecule type" value="Genomic_DNA"/>
</dbReference>
<dbReference type="InterPro" id="IPR008775">
    <property type="entry name" value="Phytyl_CoA_dOase-like"/>
</dbReference>
<name>A0A4S3PWR2_9BACI</name>
<accession>A0A4S3PWR2</accession>
<organism evidence="1 2">
    <name type="scientific">Bacillus timonensis</name>
    <dbReference type="NCBI Taxonomy" id="1033734"/>
    <lineage>
        <taxon>Bacteria</taxon>
        <taxon>Bacillati</taxon>
        <taxon>Bacillota</taxon>
        <taxon>Bacilli</taxon>
        <taxon>Bacillales</taxon>
        <taxon>Bacillaceae</taxon>
        <taxon>Bacillus</taxon>
    </lineage>
</organism>
<dbReference type="Proteomes" id="UP000306477">
    <property type="component" value="Unassembled WGS sequence"/>
</dbReference>